<dbReference type="EMBL" id="JAUSTB010000005">
    <property type="protein sequence ID" value="MDQ0146003.1"/>
    <property type="molecule type" value="Genomic_DNA"/>
</dbReference>
<dbReference type="AlphaFoldDB" id="A0AAJ1SUG6"/>
<reference evidence="1 2" key="1">
    <citation type="submission" date="2023-07" db="EMBL/GenBank/DDBJ databases">
        <title>Sorghum-associated microbial communities from plants grown in Nebraska, USA.</title>
        <authorList>
            <person name="Schachtman D."/>
        </authorList>
    </citation>
    <scope>NUCLEOTIDE SEQUENCE [LARGE SCALE GENOMIC DNA]</scope>
    <source>
        <strain evidence="1 2">DS1001</strain>
    </source>
</reference>
<evidence type="ECO:0000313" key="2">
    <source>
        <dbReference type="Proteomes" id="UP001239267"/>
    </source>
</evidence>
<dbReference type="RefSeq" id="WP_307359319.1">
    <property type="nucleotide sequence ID" value="NZ_JAUSTB010000005.1"/>
</dbReference>
<sequence>MTHASRRTQLEIPEGVLLGHALVAGLAAGLGIRAFFIKGPVSVLQGLREAKVSADVDVVVDPVRLEDLMQGLHERGWRERPVDPDSRTFPKHSVTVHHPEWPCCIDVHFRFPGMERPDCFESLWANTETLELAGQQLTVPSRELGVLFLALHALRSPALPACRHELDYLADLTRREILAEELLEVARATNSLAAVRPFLEVLLPSSITVVWPEPSPEWRNRVAAQDPGSARLLAILQAPWSEKPRLLWGALFPTREVFLSGNIYADMSLFGQLRQHCARWWRFVRALPRIARSLRKLSASGD</sequence>
<evidence type="ECO:0000313" key="1">
    <source>
        <dbReference type="EMBL" id="MDQ0146003.1"/>
    </source>
</evidence>
<dbReference type="InterPro" id="IPR039498">
    <property type="entry name" value="NTP_transf_5"/>
</dbReference>
<name>A0AAJ1SUG6_9MICC</name>
<dbReference type="Pfam" id="PF14907">
    <property type="entry name" value="NTP_transf_5"/>
    <property type="match status" value="1"/>
</dbReference>
<keyword evidence="2" id="KW-1185">Reference proteome</keyword>
<dbReference type="Proteomes" id="UP001239267">
    <property type="component" value="Unassembled WGS sequence"/>
</dbReference>
<comment type="caution">
    <text evidence="1">The sequence shown here is derived from an EMBL/GenBank/DDBJ whole genome shotgun (WGS) entry which is preliminary data.</text>
</comment>
<accession>A0AAJ1SUG6</accession>
<organism evidence="1 2">
    <name type="scientific">Pseudarthrobacter niigatensis</name>
    <dbReference type="NCBI Taxonomy" id="369935"/>
    <lineage>
        <taxon>Bacteria</taxon>
        <taxon>Bacillati</taxon>
        <taxon>Actinomycetota</taxon>
        <taxon>Actinomycetes</taxon>
        <taxon>Micrococcales</taxon>
        <taxon>Micrococcaceae</taxon>
        <taxon>Pseudarthrobacter</taxon>
    </lineage>
</organism>
<protein>
    <submittedName>
        <fullName evidence="1">Uncharacterized protein</fullName>
    </submittedName>
</protein>
<proteinExistence type="predicted"/>
<gene>
    <name evidence="1" type="ORF">J2T23_001896</name>
</gene>